<dbReference type="KEGG" id="het:BBW65_04435"/>
<accession>A0A1B1U5P1</accession>
<keyword evidence="2" id="KW-1185">Reference proteome</keyword>
<evidence type="ECO:0000313" key="2">
    <source>
        <dbReference type="Proteomes" id="UP000092884"/>
    </source>
</evidence>
<sequence length="79" mass="9071">MSSLEYIDSNGEILTQDVLVERIHRLLNQFDDTHQSVISPEIVAHLDLNTLGAIYESLLARNGKEIQNNQEWLFSLVDF</sequence>
<dbReference type="OrthoDB" id="5327489at2"/>
<dbReference type="RefSeq" id="WP_066340286.1">
    <property type="nucleotide sequence ID" value="NZ_CP016503.1"/>
</dbReference>
<dbReference type="AlphaFoldDB" id="A0A1B1U5P1"/>
<gene>
    <name evidence="1" type="ORF">BBW65_04435</name>
</gene>
<dbReference type="STRING" id="222136.BBW65_04435"/>
<organism evidence="1 2">
    <name type="scientific">Helicobacter enhydrae</name>
    <dbReference type="NCBI Taxonomy" id="222136"/>
    <lineage>
        <taxon>Bacteria</taxon>
        <taxon>Pseudomonadati</taxon>
        <taxon>Campylobacterota</taxon>
        <taxon>Epsilonproteobacteria</taxon>
        <taxon>Campylobacterales</taxon>
        <taxon>Helicobacteraceae</taxon>
        <taxon>Helicobacter</taxon>
    </lineage>
</organism>
<reference evidence="2" key="1">
    <citation type="submission" date="2016-07" db="EMBL/GenBank/DDBJ databases">
        <authorList>
            <person name="Florea S."/>
            <person name="Webb J.S."/>
            <person name="Jaromczyk J."/>
            <person name="Schardl C.L."/>
        </authorList>
    </citation>
    <scope>NUCLEOTIDE SEQUENCE [LARGE SCALE GENOMIC DNA]</scope>
    <source>
        <strain evidence="2">MIT 01-6242</strain>
    </source>
</reference>
<protein>
    <submittedName>
        <fullName evidence="1">Uncharacterized protein</fullName>
    </submittedName>
</protein>
<name>A0A1B1U5P1_9HELI</name>
<dbReference type="Proteomes" id="UP000092884">
    <property type="component" value="Chromosome"/>
</dbReference>
<dbReference type="EMBL" id="CP016503">
    <property type="protein sequence ID" value="ANV98093.1"/>
    <property type="molecule type" value="Genomic_DNA"/>
</dbReference>
<proteinExistence type="predicted"/>
<evidence type="ECO:0000313" key="1">
    <source>
        <dbReference type="EMBL" id="ANV98093.1"/>
    </source>
</evidence>